<keyword evidence="2" id="KW-1185">Reference proteome</keyword>
<accession>A0AA35TF84</accession>
<dbReference type="AlphaFoldDB" id="A0AA35TF84"/>
<dbReference type="EMBL" id="CASHTH010003621">
    <property type="protein sequence ID" value="CAI8047210.1"/>
    <property type="molecule type" value="Genomic_DNA"/>
</dbReference>
<evidence type="ECO:0000313" key="2">
    <source>
        <dbReference type="Proteomes" id="UP001174909"/>
    </source>
</evidence>
<protein>
    <submittedName>
        <fullName evidence="1">Uncharacterized protein</fullName>
    </submittedName>
</protein>
<dbReference type="Proteomes" id="UP001174909">
    <property type="component" value="Unassembled WGS sequence"/>
</dbReference>
<name>A0AA35TF84_GEOBA</name>
<sequence length="130" mass="14622">MACTVKVLRRPAEKNPLARPLRLSAPPIDDVHSKWWAVAALKLRRSGLLPFQVGCLTVLNKSPKGIARLLSKEEDEISALRDIVIQEIEAALTEWEQNAITDEFDVIARQRATVENTRMLYEESLSSTPD</sequence>
<proteinExistence type="predicted"/>
<reference evidence="1" key="1">
    <citation type="submission" date="2023-03" db="EMBL/GenBank/DDBJ databases">
        <authorList>
            <person name="Steffen K."/>
            <person name="Cardenas P."/>
        </authorList>
    </citation>
    <scope>NUCLEOTIDE SEQUENCE</scope>
</reference>
<organism evidence="1 2">
    <name type="scientific">Geodia barretti</name>
    <name type="common">Barrett's horny sponge</name>
    <dbReference type="NCBI Taxonomy" id="519541"/>
    <lineage>
        <taxon>Eukaryota</taxon>
        <taxon>Metazoa</taxon>
        <taxon>Porifera</taxon>
        <taxon>Demospongiae</taxon>
        <taxon>Heteroscleromorpha</taxon>
        <taxon>Tetractinellida</taxon>
        <taxon>Astrophorina</taxon>
        <taxon>Geodiidae</taxon>
        <taxon>Geodia</taxon>
    </lineage>
</organism>
<comment type="caution">
    <text evidence="1">The sequence shown here is derived from an EMBL/GenBank/DDBJ whole genome shotgun (WGS) entry which is preliminary data.</text>
</comment>
<gene>
    <name evidence="1" type="ORF">GBAR_LOCUS26089</name>
</gene>
<evidence type="ECO:0000313" key="1">
    <source>
        <dbReference type="EMBL" id="CAI8047210.1"/>
    </source>
</evidence>